<name>A0A430AVZ7_9ENTE</name>
<dbReference type="OrthoDB" id="9957406at2"/>
<evidence type="ECO:0000313" key="2">
    <source>
        <dbReference type="Proteomes" id="UP000287605"/>
    </source>
</evidence>
<dbReference type="Proteomes" id="UP000287605">
    <property type="component" value="Unassembled WGS sequence"/>
</dbReference>
<accession>A0A430AVZ7</accession>
<dbReference type="AlphaFoldDB" id="A0A430AVZ7"/>
<reference evidence="1 2" key="1">
    <citation type="submission" date="2017-05" db="EMBL/GenBank/DDBJ databases">
        <title>Vagococcus spp. assemblies.</title>
        <authorList>
            <person name="Gulvik C.A."/>
        </authorList>
    </citation>
    <scope>NUCLEOTIDE SEQUENCE [LARGE SCALE GENOMIC DNA]</scope>
    <source>
        <strain evidence="1 2">CCUG 51432</strain>
    </source>
</reference>
<protein>
    <submittedName>
        <fullName evidence="1">Uncharacterized protein</fullName>
    </submittedName>
</protein>
<gene>
    <name evidence="1" type="ORF">CBF29_06425</name>
</gene>
<dbReference type="RefSeq" id="WP_126808633.1">
    <property type="nucleotide sequence ID" value="NZ_NGKA01000008.1"/>
</dbReference>
<dbReference type="EMBL" id="NGKA01000008">
    <property type="protein sequence ID" value="RSU12230.1"/>
    <property type="molecule type" value="Genomic_DNA"/>
</dbReference>
<evidence type="ECO:0000313" key="1">
    <source>
        <dbReference type="EMBL" id="RSU12230.1"/>
    </source>
</evidence>
<keyword evidence="2" id="KW-1185">Reference proteome</keyword>
<comment type="caution">
    <text evidence="1">The sequence shown here is derived from an EMBL/GenBank/DDBJ whole genome shotgun (WGS) entry which is preliminary data.</text>
</comment>
<proteinExistence type="predicted"/>
<sequence>MKRTRFLVKILINEKLPANDFRQEVLMLDTTFTSTKYHCDCPGLRNQIEKEFWEPYYKRFYTGGRYLMGMQAVIMGVKQDKTRIRLGKRYGNGGFQSTDEGV</sequence>
<organism evidence="1 2">
    <name type="scientific">Vagococcus elongatus</name>
    <dbReference type="NCBI Taxonomy" id="180344"/>
    <lineage>
        <taxon>Bacteria</taxon>
        <taxon>Bacillati</taxon>
        <taxon>Bacillota</taxon>
        <taxon>Bacilli</taxon>
        <taxon>Lactobacillales</taxon>
        <taxon>Enterococcaceae</taxon>
        <taxon>Vagococcus</taxon>
    </lineage>
</organism>